<reference evidence="2" key="1">
    <citation type="submission" date="2015-10" db="EMBL/GenBank/DDBJ databases">
        <title>Genome of Paenibacillus bovis sp. nov.</title>
        <authorList>
            <person name="Wu Z."/>
            <person name="Gao C."/>
            <person name="Liu Z."/>
            <person name="Zheng H."/>
        </authorList>
    </citation>
    <scope>NUCLEOTIDE SEQUENCE [LARGE SCALE GENOMIC DNA]</scope>
    <source>
        <strain evidence="2">BD3526</strain>
    </source>
</reference>
<keyword evidence="2" id="KW-1185">Reference proteome</keyword>
<dbReference type="Gene3D" id="3.40.50.2000">
    <property type="entry name" value="Glycogen Phosphorylase B"/>
    <property type="match status" value="1"/>
</dbReference>
<sequence>MTVTILCSGFGLGFYTPGLLVEAGFRRRGIPAEVLVFENVMHDDQRHKVDNSRRAYHQDFSVALMSQRIPQDIRKSMNEEQMEQLLHSWEAEGRQHFIVLSGHWIYLLDMYRERVGTDRLQVDLLYLDVSDSPSWRNVKKRLGQLHDRYREVWLFGEPQQPMQTYIDIAGSDPVLPYEQRERRLLVHGGGWGMGTYREHLHHLEQAGYGLDIVLYEDDEAGSIDRGQRYYRMDPAWRTWNRNEQGKHTFPPFAEYRPGEDAAYRIHEDYHLLCEVERRVLAIVSKPGGGTLADSFASGTPVIFLDPFGEHERHNAEQWEQYGYGITYQRWMSEYGGDPGILEQLHQNLLQGRSELTGYMDQYMERYAAKPDAIRGTL</sequence>
<evidence type="ECO:0000313" key="2">
    <source>
        <dbReference type="Proteomes" id="UP000078148"/>
    </source>
</evidence>
<name>A0A172ZF20_9BACL</name>
<organism evidence="1 2">
    <name type="scientific">Paenibacillus bovis</name>
    <dbReference type="NCBI Taxonomy" id="1616788"/>
    <lineage>
        <taxon>Bacteria</taxon>
        <taxon>Bacillati</taxon>
        <taxon>Bacillota</taxon>
        <taxon>Bacilli</taxon>
        <taxon>Bacillales</taxon>
        <taxon>Paenibacillaceae</taxon>
        <taxon>Paenibacillus</taxon>
    </lineage>
</organism>
<dbReference type="STRING" id="1616788.AR543_09650"/>
<accession>A0A172ZF20</accession>
<dbReference type="GO" id="GO:0016740">
    <property type="term" value="F:transferase activity"/>
    <property type="evidence" value="ECO:0007669"/>
    <property type="project" value="UniProtKB-KW"/>
</dbReference>
<proteinExistence type="predicted"/>
<evidence type="ECO:0000313" key="1">
    <source>
        <dbReference type="EMBL" id="ANF96236.1"/>
    </source>
</evidence>
<reference evidence="1 2" key="2">
    <citation type="journal article" date="2016" name="Int. J. Syst. Evol. Microbiol.">
        <title>Paenibacillus bovis sp. nov., isolated from raw yak (Bos grunniens) milk.</title>
        <authorList>
            <person name="Gao C."/>
            <person name="Han J."/>
            <person name="Liu Z."/>
            <person name="Xu X."/>
            <person name="Hang F."/>
            <person name="Wu Z."/>
        </authorList>
    </citation>
    <scope>NUCLEOTIDE SEQUENCE [LARGE SCALE GENOMIC DNA]</scope>
    <source>
        <strain evidence="1 2">BD3526</strain>
    </source>
</reference>
<keyword evidence="1" id="KW-0808">Transferase</keyword>
<dbReference type="KEGG" id="pbv:AR543_09650"/>
<dbReference type="AlphaFoldDB" id="A0A172ZF20"/>
<gene>
    <name evidence="1" type="ORF">AR543_09650</name>
</gene>
<dbReference type="EMBL" id="CP013023">
    <property type="protein sequence ID" value="ANF96236.1"/>
    <property type="molecule type" value="Genomic_DNA"/>
</dbReference>
<dbReference type="OrthoDB" id="1493937at2"/>
<dbReference type="Proteomes" id="UP000078148">
    <property type="component" value="Chromosome"/>
</dbReference>
<protein>
    <submittedName>
        <fullName evidence="1">UDP-glucuronosyltransferase</fullName>
    </submittedName>
</protein>
<dbReference type="RefSeq" id="WP_060533914.1">
    <property type="nucleotide sequence ID" value="NZ_CP013023.1"/>
</dbReference>